<sequence>MLFSAGVLSLLSWFVLLFCNGKFWYGGPWLKENLQASPKETRWPDVVVIVPARDEAASVSASVASLLAQDYPGAFRVVLVDDESTDETAKLARTLPDPDKRLTVLHGAVRPAGWSGKLWAVQQGQEEAFEWLSDEGMVLLTDADIVHAPDHLTTLVRRARQDRLDLISEMVRLNVGGFWEKALVPAFVYFFAMLYPFRKIADPTSPVGGAAGGTVLLRRVMLEKIGGIASLRDALIDDCTLGARVKQAGGRLYLGCSEQAWSIRAYQRPEEIWHMIARNAYVQLHYSPWRLFGVLLAMMLVWVLPVSLLLFGRGRKRGLGALVYGLSCLSFVPTLRWFNLSLWRVLPLPLVACFYLMATLGSAADHYRGRGVQWRGRSYAEGTPQELHPHS</sequence>
<dbReference type="Gene3D" id="3.90.550.10">
    <property type="entry name" value="Spore Coat Polysaccharide Biosynthesis Protein SpsA, Chain A"/>
    <property type="match status" value="1"/>
</dbReference>
<dbReference type="PANTHER" id="PTHR43646:SF3">
    <property type="entry name" value="SLR1566 PROTEIN"/>
    <property type="match status" value="1"/>
</dbReference>
<dbReference type="InterPro" id="IPR029044">
    <property type="entry name" value="Nucleotide-diphossugar_trans"/>
</dbReference>
<keyword evidence="3" id="KW-0808">Transferase</keyword>
<dbReference type="Pfam" id="PF00535">
    <property type="entry name" value="Glycos_transf_2"/>
    <property type="match status" value="1"/>
</dbReference>
<organism evidence="3 4">
    <name type="scientific">Oecophyllibacter saccharovorans</name>
    <dbReference type="NCBI Taxonomy" id="2558360"/>
    <lineage>
        <taxon>Bacteria</taxon>
        <taxon>Pseudomonadati</taxon>
        <taxon>Pseudomonadota</taxon>
        <taxon>Alphaproteobacteria</taxon>
        <taxon>Acetobacterales</taxon>
        <taxon>Acetobacteraceae</taxon>
        <taxon>Oecophyllibacter</taxon>
    </lineage>
</organism>
<dbReference type="InterPro" id="IPR017832">
    <property type="entry name" value="Glyco_trans_2_hopen-assoc_HpnB"/>
</dbReference>
<dbReference type="PANTHER" id="PTHR43646">
    <property type="entry name" value="GLYCOSYLTRANSFERASE"/>
    <property type="match status" value="1"/>
</dbReference>
<comment type="caution">
    <text evidence="3">The sequence shown here is derived from an EMBL/GenBank/DDBJ whole genome shotgun (WGS) entry which is preliminary data.</text>
</comment>
<evidence type="ECO:0000259" key="2">
    <source>
        <dbReference type="Pfam" id="PF00535"/>
    </source>
</evidence>
<evidence type="ECO:0000313" key="3">
    <source>
        <dbReference type="EMBL" id="TPW36126.1"/>
    </source>
</evidence>
<keyword evidence="4" id="KW-1185">Reference proteome</keyword>
<evidence type="ECO:0000313" key="4">
    <source>
        <dbReference type="Proteomes" id="UP000315037"/>
    </source>
</evidence>
<gene>
    <name evidence="3" type="ORF">E3202_00635</name>
</gene>
<dbReference type="InterPro" id="IPR001173">
    <property type="entry name" value="Glyco_trans_2-like"/>
</dbReference>
<keyword evidence="1" id="KW-0472">Membrane</keyword>
<dbReference type="SUPFAM" id="SSF53448">
    <property type="entry name" value="Nucleotide-diphospho-sugar transferases"/>
    <property type="match status" value="1"/>
</dbReference>
<protein>
    <submittedName>
        <fullName evidence="3">Glycosyltransferase</fullName>
    </submittedName>
</protein>
<dbReference type="GO" id="GO:0016740">
    <property type="term" value="F:transferase activity"/>
    <property type="evidence" value="ECO:0007669"/>
    <property type="project" value="UniProtKB-KW"/>
</dbReference>
<reference evidence="3 4" key="1">
    <citation type="submission" date="2019-03" db="EMBL/GenBank/DDBJ databases">
        <title>The complete genome sequence of Neokomagataea sp. Jb2 NBRC113641.</title>
        <authorList>
            <person name="Chua K.-O."/>
            <person name="Chan K.-G."/>
            <person name="See-Too W.-S."/>
        </authorList>
    </citation>
    <scope>NUCLEOTIDE SEQUENCE [LARGE SCALE GENOMIC DNA]</scope>
    <source>
        <strain evidence="3 4">Jb2</strain>
    </source>
</reference>
<dbReference type="RefSeq" id="WP_165600460.1">
    <property type="nucleotide sequence ID" value="NZ_SORZ01000001.1"/>
</dbReference>
<dbReference type="Proteomes" id="UP000315037">
    <property type="component" value="Unassembled WGS sequence"/>
</dbReference>
<keyword evidence="1" id="KW-1133">Transmembrane helix</keyword>
<feature type="transmembrane region" description="Helical" evidence="1">
    <location>
        <begin position="318"/>
        <end position="339"/>
    </location>
</feature>
<keyword evidence="1" id="KW-0812">Transmembrane</keyword>
<dbReference type="AlphaFoldDB" id="A0A506URZ8"/>
<accession>A0A506URZ8</accession>
<name>A0A506URZ8_9PROT</name>
<dbReference type="EMBL" id="SORZ01000001">
    <property type="protein sequence ID" value="TPW36126.1"/>
    <property type="molecule type" value="Genomic_DNA"/>
</dbReference>
<dbReference type="NCBIfam" id="TIGR03469">
    <property type="entry name" value="HpnB"/>
    <property type="match status" value="1"/>
</dbReference>
<evidence type="ECO:0000256" key="1">
    <source>
        <dbReference type="SAM" id="Phobius"/>
    </source>
</evidence>
<proteinExistence type="predicted"/>
<feature type="transmembrane region" description="Helical" evidence="1">
    <location>
        <begin position="289"/>
        <end position="311"/>
    </location>
</feature>
<feature type="transmembrane region" description="Helical" evidence="1">
    <location>
        <begin position="345"/>
        <end position="367"/>
    </location>
</feature>
<feature type="domain" description="Glycosyltransferase 2-like" evidence="2">
    <location>
        <begin position="48"/>
        <end position="226"/>
    </location>
</feature>